<dbReference type="AlphaFoldDB" id="A0A4Y2UBD5"/>
<organism evidence="1 2">
    <name type="scientific">Araneus ventricosus</name>
    <name type="common">Orbweaver spider</name>
    <name type="synonym">Epeira ventricosa</name>
    <dbReference type="NCBI Taxonomy" id="182803"/>
    <lineage>
        <taxon>Eukaryota</taxon>
        <taxon>Metazoa</taxon>
        <taxon>Ecdysozoa</taxon>
        <taxon>Arthropoda</taxon>
        <taxon>Chelicerata</taxon>
        <taxon>Arachnida</taxon>
        <taxon>Araneae</taxon>
        <taxon>Araneomorphae</taxon>
        <taxon>Entelegynae</taxon>
        <taxon>Araneoidea</taxon>
        <taxon>Araneidae</taxon>
        <taxon>Araneus</taxon>
    </lineage>
</organism>
<sequence>MDRTWRTCGLASSLTGPQPTGLFLLETHEIFSVRDAKLRHHPEPSRGCASHSFAGVNCATTHVAATSCTCYGGNQPQGSNSVQARWLSSSVLPQRLVQHRCGLAYAACTLSLSLGLGLGPVGNGKGTPIYTWMNSACAELHLFSILHGIPREMKMQRFERPPQGIATKDRGIVVYIVLYNYNKDASWSLNVSEVLSLLNAQYVEAKKMLFHWEPFAFSKALMTARDEKVILRVDGHIP</sequence>
<dbReference type="Proteomes" id="UP000499080">
    <property type="component" value="Unassembled WGS sequence"/>
</dbReference>
<dbReference type="EMBL" id="BGPR01034839">
    <property type="protein sequence ID" value="GBO09384.1"/>
    <property type="molecule type" value="Genomic_DNA"/>
</dbReference>
<keyword evidence="2" id="KW-1185">Reference proteome</keyword>
<name>A0A4Y2UBD5_ARAVE</name>
<evidence type="ECO:0000313" key="1">
    <source>
        <dbReference type="EMBL" id="GBO09384.1"/>
    </source>
</evidence>
<accession>A0A4Y2UBD5</accession>
<proteinExistence type="predicted"/>
<comment type="caution">
    <text evidence="1">The sequence shown here is derived from an EMBL/GenBank/DDBJ whole genome shotgun (WGS) entry which is preliminary data.</text>
</comment>
<protein>
    <submittedName>
        <fullName evidence="1">Uncharacterized protein</fullName>
    </submittedName>
</protein>
<reference evidence="1 2" key="1">
    <citation type="journal article" date="2019" name="Sci. Rep.">
        <title>Orb-weaving spider Araneus ventricosus genome elucidates the spidroin gene catalogue.</title>
        <authorList>
            <person name="Kono N."/>
            <person name="Nakamura H."/>
            <person name="Ohtoshi R."/>
            <person name="Moran D.A.P."/>
            <person name="Shinohara A."/>
            <person name="Yoshida Y."/>
            <person name="Fujiwara M."/>
            <person name="Mori M."/>
            <person name="Tomita M."/>
            <person name="Arakawa K."/>
        </authorList>
    </citation>
    <scope>NUCLEOTIDE SEQUENCE [LARGE SCALE GENOMIC DNA]</scope>
</reference>
<gene>
    <name evidence="1" type="ORF">AVEN_205365_1</name>
</gene>
<evidence type="ECO:0000313" key="2">
    <source>
        <dbReference type="Proteomes" id="UP000499080"/>
    </source>
</evidence>